<dbReference type="CDD" id="cd03467">
    <property type="entry name" value="Rieske"/>
    <property type="match status" value="1"/>
</dbReference>
<keyword evidence="9" id="KW-1185">Reference proteome</keyword>
<dbReference type="GO" id="GO:0016020">
    <property type="term" value="C:membrane"/>
    <property type="evidence" value="ECO:0007669"/>
    <property type="project" value="InterPro"/>
</dbReference>
<keyword evidence="5" id="KW-1015">Disulfide bond</keyword>
<dbReference type="InterPro" id="IPR005805">
    <property type="entry name" value="Rieske_Fe-S_prot_C"/>
</dbReference>
<dbReference type="AlphaFoldDB" id="A0A229T3Y4"/>
<organism evidence="8 9">
    <name type="scientific">Amycolatopsis vastitatis</name>
    <dbReference type="NCBI Taxonomy" id="1905142"/>
    <lineage>
        <taxon>Bacteria</taxon>
        <taxon>Bacillati</taxon>
        <taxon>Actinomycetota</taxon>
        <taxon>Actinomycetes</taxon>
        <taxon>Pseudonocardiales</taxon>
        <taxon>Pseudonocardiaceae</taxon>
        <taxon>Amycolatopsis</taxon>
    </lineage>
</organism>
<name>A0A229T3Y4_9PSEU</name>
<evidence type="ECO:0000256" key="6">
    <source>
        <dbReference type="SAM" id="MobiDB-lite"/>
    </source>
</evidence>
<keyword evidence="3" id="KW-0408">Iron</keyword>
<accession>A0A229T3Y4</accession>
<gene>
    <name evidence="8" type="ORF">CF165_24530</name>
</gene>
<dbReference type="PROSITE" id="PS51296">
    <property type="entry name" value="RIESKE"/>
    <property type="match status" value="1"/>
</dbReference>
<evidence type="ECO:0000259" key="7">
    <source>
        <dbReference type="PROSITE" id="PS51296"/>
    </source>
</evidence>
<keyword evidence="2" id="KW-0479">Metal-binding</keyword>
<proteinExistence type="predicted"/>
<keyword evidence="4" id="KW-0411">Iron-sulfur</keyword>
<dbReference type="InterPro" id="IPR036922">
    <property type="entry name" value="Rieske_2Fe-2S_sf"/>
</dbReference>
<feature type="region of interest" description="Disordered" evidence="6">
    <location>
        <begin position="1"/>
        <end position="24"/>
    </location>
</feature>
<comment type="caution">
    <text evidence="8">The sequence shown here is derived from an EMBL/GenBank/DDBJ whole genome shotgun (WGS) entry which is preliminary data.</text>
</comment>
<keyword evidence="1" id="KW-0001">2Fe-2S</keyword>
<dbReference type="RefSeq" id="WP_093949879.1">
    <property type="nucleotide sequence ID" value="NZ_NMUL01000023.1"/>
</dbReference>
<evidence type="ECO:0000256" key="1">
    <source>
        <dbReference type="ARBA" id="ARBA00022714"/>
    </source>
</evidence>
<dbReference type="Pfam" id="PF00355">
    <property type="entry name" value="Rieske"/>
    <property type="match status" value="1"/>
</dbReference>
<evidence type="ECO:0000313" key="9">
    <source>
        <dbReference type="Proteomes" id="UP000215199"/>
    </source>
</evidence>
<dbReference type="Proteomes" id="UP000215199">
    <property type="component" value="Unassembled WGS sequence"/>
</dbReference>
<evidence type="ECO:0000256" key="4">
    <source>
        <dbReference type="ARBA" id="ARBA00023014"/>
    </source>
</evidence>
<evidence type="ECO:0000313" key="8">
    <source>
        <dbReference type="EMBL" id="OXM65479.1"/>
    </source>
</evidence>
<protein>
    <recommendedName>
        <fullName evidence="7">Rieske domain-containing protein</fullName>
    </recommendedName>
</protein>
<evidence type="ECO:0000256" key="2">
    <source>
        <dbReference type="ARBA" id="ARBA00022723"/>
    </source>
</evidence>
<dbReference type="Gene3D" id="2.102.10.10">
    <property type="entry name" value="Rieske [2Fe-2S] iron-sulphur domain"/>
    <property type="match status" value="1"/>
</dbReference>
<dbReference type="GO" id="GO:0046872">
    <property type="term" value="F:metal ion binding"/>
    <property type="evidence" value="ECO:0007669"/>
    <property type="project" value="UniProtKB-KW"/>
</dbReference>
<dbReference type="InterPro" id="IPR017941">
    <property type="entry name" value="Rieske_2Fe-2S"/>
</dbReference>
<dbReference type="GO" id="GO:0051537">
    <property type="term" value="F:2 iron, 2 sulfur cluster binding"/>
    <property type="evidence" value="ECO:0007669"/>
    <property type="project" value="UniProtKB-KW"/>
</dbReference>
<sequence length="217" mass="23461">MNDVDRFADSLLGQRTPEPFRPDDDQVAEMRAAIELQAARLGAADAYPPAGFVDRLGRELAAGHTPPSATPLRRRRVVRTAGIAAASLAAGVGIDRLVRAPATAPQQEEPGEWRTVAASKDVPEGGLREFELDTVTGFVQRTPDGLQAVSSTCTHLGCRLQLANPERQLVCPCHGATFALTGEILRYNLPVEIPPLPVFEAREQEGDIQIYTPFKQA</sequence>
<feature type="domain" description="Rieske" evidence="7">
    <location>
        <begin position="114"/>
        <end position="210"/>
    </location>
</feature>
<reference evidence="9" key="1">
    <citation type="submission" date="2017-07" db="EMBL/GenBank/DDBJ databases">
        <title>Comparative genome mining reveals phylogenetic distribution patterns of secondary metabolites in Amycolatopsis.</title>
        <authorList>
            <person name="Adamek M."/>
            <person name="Alanjary M."/>
            <person name="Sales-Ortells H."/>
            <person name="Goodfellow M."/>
            <person name="Bull A.T."/>
            <person name="Kalinowski J."/>
            <person name="Ziemert N."/>
        </authorList>
    </citation>
    <scope>NUCLEOTIDE SEQUENCE [LARGE SCALE GENOMIC DNA]</scope>
    <source>
        <strain evidence="9">H5</strain>
    </source>
</reference>
<dbReference type="OrthoDB" id="9767869at2"/>
<dbReference type="GO" id="GO:0016705">
    <property type="term" value="F:oxidoreductase activity, acting on paired donors, with incorporation or reduction of molecular oxygen"/>
    <property type="evidence" value="ECO:0007669"/>
    <property type="project" value="UniProtKB-ARBA"/>
</dbReference>
<dbReference type="EMBL" id="NMUL01000023">
    <property type="protein sequence ID" value="OXM65479.1"/>
    <property type="molecule type" value="Genomic_DNA"/>
</dbReference>
<dbReference type="PRINTS" id="PR00162">
    <property type="entry name" value="RIESKE"/>
</dbReference>
<evidence type="ECO:0000256" key="3">
    <source>
        <dbReference type="ARBA" id="ARBA00023004"/>
    </source>
</evidence>
<evidence type="ECO:0000256" key="5">
    <source>
        <dbReference type="ARBA" id="ARBA00023157"/>
    </source>
</evidence>
<dbReference type="GO" id="GO:0004497">
    <property type="term" value="F:monooxygenase activity"/>
    <property type="evidence" value="ECO:0007669"/>
    <property type="project" value="UniProtKB-ARBA"/>
</dbReference>
<dbReference type="SUPFAM" id="SSF50022">
    <property type="entry name" value="ISP domain"/>
    <property type="match status" value="1"/>
</dbReference>